<organism evidence="11">
    <name type="scientific">Darwinula stevensoni</name>
    <dbReference type="NCBI Taxonomy" id="69355"/>
    <lineage>
        <taxon>Eukaryota</taxon>
        <taxon>Metazoa</taxon>
        <taxon>Ecdysozoa</taxon>
        <taxon>Arthropoda</taxon>
        <taxon>Crustacea</taxon>
        <taxon>Oligostraca</taxon>
        <taxon>Ostracoda</taxon>
        <taxon>Podocopa</taxon>
        <taxon>Podocopida</taxon>
        <taxon>Darwinulocopina</taxon>
        <taxon>Darwinuloidea</taxon>
        <taxon>Darwinulidae</taxon>
        <taxon>Darwinula</taxon>
    </lineage>
</organism>
<dbReference type="InterPro" id="IPR000434">
    <property type="entry name" value="PC1"/>
</dbReference>
<dbReference type="InterPro" id="IPR013122">
    <property type="entry name" value="PKD1_2_channel"/>
</dbReference>
<keyword evidence="3 9" id="KW-0812">Transmembrane</keyword>
<feature type="transmembrane region" description="Helical" evidence="9">
    <location>
        <begin position="768"/>
        <end position="794"/>
    </location>
</feature>
<dbReference type="PRINTS" id="PR00500">
    <property type="entry name" value="POLYCYSTIN1"/>
</dbReference>
<keyword evidence="5 9" id="KW-1133">Transmembrane helix</keyword>
<evidence type="ECO:0000313" key="12">
    <source>
        <dbReference type="Proteomes" id="UP000677054"/>
    </source>
</evidence>
<keyword evidence="4" id="KW-0732">Signal</keyword>
<dbReference type="PROSITE" id="PS50095">
    <property type="entry name" value="PLAT"/>
    <property type="match status" value="1"/>
</dbReference>
<dbReference type="Pfam" id="PF01477">
    <property type="entry name" value="PLAT"/>
    <property type="match status" value="1"/>
</dbReference>
<evidence type="ECO:0000256" key="7">
    <source>
        <dbReference type="PROSITE-ProRule" id="PRU00152"/>
    </source>
</evidence>
<name>A0A7R8XAL0_9CRUS</name>
<dbReference type="EMBL" id="LR900564">
    <property type="protein sequence ID" value="CAD7246131.1"/>
    <property type="molecule type" value="Genomic_DNA"/>
</dbReference>
<dbReference type="SUPFAM" id="SSF49723">
    <property type="entry name" value="Lipase/lipooxygenase domain (PLAT/LH2 domain)"/>
    <property type="match status" value="1"/>
</dbReference>
<evidence type="ECO:0000256" key="3">
    <source>
        <dbReference type="ARBA" id="ARBA00022692"/>
    </source>
</evidence>
<dbReference type="InterPro" id="IPR046791">
    <property type="entry name" value="Polycystin_dom"/>
</dbReference>
<dbReference type="AlphaFoldDB" id="A0A7R8XAL0"/>
<feature type="transmembrane region" description="Helical" evidence="9">
    <location>
        <begin position="369"/>
        <end position="389"/>
    </location>
</feature>
<dbReference type="EMBL" id="CAJPEV010001047">
    <property type="protein sequence ID" value="CAG0890374.1"/>
    <property type="molecule type" value="Genomic_DNA"/>
</dbReference>
<feature type="compositionally biased region" description="Basic and acidic residues" evidence="8">
    <location>
        <begin position="842"/>
        <end position="855"/>
    </location>
</feature>
<dbReference type="PANTHER" id="PTHR10877:SF150">
    <property type="entry name" value="REJ DOMAIN-CONTAINING PROTEIN"/>
    <property type="match status" value="1"/>
</dbReference>
<accession>A0A7R8XAL0</accession>
<proteinExistence type="inferred from homology"/>
<feature type="transmembrane region" description="Helical" evidence="9">
    <location>
        <begin position="581"/>
        <end position="601"/>
    </location>
</feature>
<feature type="transmembrane region" description="Helical" evidence="9">
    <location>
        <begin position="671"/>
        <end position="691"/>
    </location>
</feature>
<dbReference type="Pfam" id="PF08016">
    <property type="entry name" value="PKD_channel"/>
    <property type="match status" value="1"/>
</dbReference>
<keyword evidence="6 9" id="KW-0472">Membrane</keyword>
<feature type="transmembrane region" description="Helical" evidence="9">
    <location>
        <begin position="287"/>
        <end position="310"/>
    </location>
</feature>
<dbReference type="GO" id="GO:0050982">
    <property type="term" value="P:detection of mechanical stimulus"/>
    <property type="evidence" value="ECO:0007669"/>
    <property type="project" value="TreeGrafter"/>
</dbReference>
<feature type="transmembrane region" description="Helical" evidence="9">
    <location>
        <begin position="241"/>
        <end position="267"/>
    </location>
</feature>
<dbReference type="Gene3D" id="2.60.60.20">
    <property type="entry name" value="PLAT/LH2 domain"/>
    <property type="match status" value="1"/>
</dbReference>
<feature type="transmembrane region" description="Helical" evidence="9">
    <location>
        <begin position="130"/>
        <end position="153"/>
    </location>
</feature>
<evidence type="ECO:0000313" key="11">
    <source>
        <dbReference type="EMBL" id="CAD7246131.1"/>
    </source>
</evidence>
<comment type="subcellular location">
    <subcellularLocation>
        <location evidence="1">Membrane</location>
        <topology evidence="1">Multi-pass membrane protein</topology>
    </subcellularLocation>
</comment>
<dbReference type="InterPro" id="IPR001024">
    <property type="entry name" value="PLAT/LH2_dom"/>
</dbReference>
<evidence type="ECO:0000256" key="4">
    <source>
        <dbReference type="ARBA" id="ARBA00022729"/>
    </source>
</evidence>
<evidence type="ECO:0000256" key="9">
    <source>
        <dbReference type="SAM" id="Phobius"/>
    </source>
</evidence>
<keyword evidence="12" id="KW-1185">Reference proteome</keyword>
<gene>
    <name evidence="11" type="ORF">DSTB1V02_LOCUS5988</name>
</gene>
<evidence type="ECO:0000256" key="8">
    <source>
        <dbReference type="SAM" id="MobiDB-lite"/>
    </source>
</evidence>
<dbReference type="InterPro" id="IPR051223">
    <property type="entry name" value="Polycystin"/>
</dbReference>
<dbReference type="PANTHER" id="PTHR10877">
    <property type="entry name" value="POLYCYSTIN FAMILY MEMBER"/>
    <property type="match status" value="1"/>
</dbReference>
<feature type="domain" description="PLAT" evidence="10">
    <location>
        <begin position="1"/>
        <end position="87"/>
    </location>
</feature>
<sequence length="906" mass="106144">MRTFGKPKRPIFRKGAVDAFVMTTSRSLGPLNYMRIWHDNSGIGTRQSWFLNFVIVKDIQTGEKYEFIANRWFAVEEDDGQVDRLLPVAGLEQKKDPNFLFNTHSQRNLYDEHLWFSVFMRPPRSRFTRVQRVSCCMAFLYLSMLTNAMWYGTVPQHPTSNALRFGPFILSTAQIGVGMMANLIIFPPSFLIVFLFRKSRPRKLRPSRIDRALDLDGRPQYISSGGVEQSKKMRRKKRFSLPWWFVVLAWLLVIVCIAVSVFFVWAYGIQFGNEKTCKWATSLVTSFFSSVLIVEPLKILLMALLFSCIFKVEPSDDDADEDEEDPRLRYDQEWIPERRNEGVGYRPMNQTALQAIREKRLQEVRMWEIIKEIALYIFYLWVILILSYGNRNPNAFYLKDAFDNAFLRIGNPDVDFTKVVTTSDYWSWLNGVVMDQLRAQNWYNGDAPWGFKGFLDDRVNRLLGYGTLRQVRVRPQTCLYTDASEMGTLPIVGNLDVYSGGGYVVELKGLESEIRDRLVTLQGLDWIDRYTRAVFLEFFTYNAQVNLFGVCRVMVEMIPGGGMVPSSRFDGITLLPYQTTFGVFILICELLFLLFILYFTYQCFRACCREKRQYFHQYWNYVDMTTLLLGWTAVGLYAYRYVVTRDILEKIFESYGNEYVNLQHVALIDEIFGYMIAFLTFIGMVSFIRLLRFNRRMGVLAATMRQCWNDLLGFGFVFFTFFIAFCLMFNLFFYTDLEEWRNFVTAFETCFSMLLGKFKFDSMRQTNIVGAVFFFFFALSMSLVMINILMTIIIRAFEVIKTDLFKQPNEYEVMEFLWARAKSYFGLSGRRGRVAPTSQDPQNHDKGNGKNQGDDKAWEVNQKVDMLIHHINTVYFHGNLDLSNKDWMKEIPQRRNITGRNRNQFH</sequence>
<comment type="caution">
    <text evidence="7">Lacks conserved residue(s) required for the propagation of feature annotation.</text>
</comment>
<comment type="similarity">
    <text evidence="2">Belongs to the polycystin family.</text>
</comment>
<feature type="region of interest" description="Disordered" evidence="8">
    <location>
        <begin position="833"/>
        <end position="855"/>
    </location>
</feature>
<dbReference type="GO" id="GO:0005262">
    <property type="term" value="F:calcium channel activity"/>
    <property type="evidence" value="ECO:0007669"/>
    <property type="project" value="TreeGrafter"/>
</dbReference>
<evidence type="ECO:0000256" key="1">
    <source>
        <dbReference type="ARBA" id="ARBA00004141"/>
    </source>
</evidence>
<evidence type="ECO:0000259" key="10">
    <source>
        <dbReference type="PROSITE" id="PS50095"/>
    </source>
</evidence>
<feature type="transmembrane region" description="Helical" evidence="9">
    <location>
        <begin position="711"/>
        <end position="734"/>
    </location>
</feature>
<evidence type="ECO:0000256" key="6">
    <source>
        <dbReference type="ARBA" id="ARBA00023136"/>
    </source>
</evidence>
<dbReference type="InterPro" id="IPR036392">
    <property type="entry name" value="PLAT/LH2_dom_sf"/>
</dbReference>
<dbReference type="Proteomes" id="UP000677054">
    <property type="component" value="Unassembled WGS sequence"/>
</dbReference>
<protein>
    <recommendedName>
        <fullName evidence="10">PLAT domain-containing protein</fullName>
    </recommendedName>
</protein>
<evidence type="ECO:0000256" key="5">
    <source>
        <dbReference type="ARBA" id="ARBA00022989"/>
    </source>
</evidence>
<feature type="transmembrane region" description="Helical" evidence="9">
    <location>
        <begin position="621"/>
        <end position="639"/>
    </location>
</feature>
<feature type="transmembrane region" description="Helical" evidence="9">
    <location>
        <begin position="173"/>
        <end position="196"/>
    </location>
</feature>
<evidence type="ECO:0000256" key="2">
    <source>
        <dbReference type="ARBA" id="ARBA00007200"/>
    </source>
</evidence>
<dbReference type="OrthoDB" id="444119at2759"/>
<dbReference type="Pfam" id="PF20519">
    <property type="entry name" value="Polycystin_dom"/>
    <property type="match status" value="1"/>
</dbReference>
<reference evidence="11" key="1">
    <citation type="submission" date="2020-11" db="EMBL/GenBank/DDBJ databases">
        <authorList>
            <person name="Tran Van P."/>
        </authorList>
    </citation>
    <scope>NUCLEOTIDE SEQUENCE</scope>
</reference>
<dbReference type="GO" id="GO:0016020">
    <property type="term" value="C:membrane"/>
    <property type="evidence" value="ECO:0007669"/>
    <property type="project" value="UniProtKB-SubCell"/>
</dbReference>